<evidence type="ECO:0000313" key="1">
    <source>
        <dbReference type="EMBL" id="GAA1142961.1"/>
    </source>
</evidence>
<protein>
    <submittedName>
        <fullName evidence="1">Uncharacterized protein</fullName>
    </submittedName>
</protein>
<organism evidence="1 2">
    <name type="scientific">Nocardioides aquiterrae</name>
    <dbReference type="NCBI Taxonomy" id="203799"/>
    <lineage>
        <taxon>Bacteria</taxon>
        <taxon>Bacillati</taxon>
        <taxon>Actinomycetota</taxon>
        <taxon>Actinomycetes</taxon>
        <taxon>Propionibacteriales</taxon>
        <taxon>Nocardioidaceae</taxon>
        <taxon>Nocardioides</taxon>
    </lineage>
</organism>
<comment type="caution">
    <text evidence="1">The sequence shown here is derived from an EMBL/GenBank/DDBJ whole genome shotgun (WGS) entry which is preliminary data.</text>
</comment>
<proteinExistence type="predicted"/>
<evidence type="ECO:0000313" key="2">
    <source>
        <dbReference type="Proteomes" id="UP001499979"/>
    </source>
</evidence>
<name>A0ABP4EXB6_9ACTN</name>
<sequence length="69" mass="7324">MSDLGEVTFGPAPDESLWRRCARRLVAGVSYSGLANRESWDLDGLIDHAAFCSRSDSAVRGPGSAPSAQ</sequence>
<keyword evidence="2" id="KW-1185">Reference proteome</keyword>
<gene>
    <name evidence="1" type="ORF">GCM10009606_23090</name>
</gene>
<accession>A0ABP4EXB6</accession>
<reference evidence="2" key="1">
    <citation type="journal article" date="2019" name="Int. J. Syst. Evol. Microbiol.">
        <title>The Global Catalogue of Microorganisms (GCM) 10K type strain sequencing project: providing services to taxonomists for standard genome sequencing and annotation.</title>
        <authorList>
            <consortium name="The Broad Institute Genomics Platform"/>
            <consortium name="The Broad Institute Genome Sequencing Center for Infectious Disease"/>
            <person name="Wu L."/>
            <person name="Ma J."/>
        </authorList>
    </citation>
    <scope>NUCLEOTIDE SEQUENCE [LARGE SCALE GENOMIC DNA]</scope>
    <source>
        <strain evidence="2">JCM 11813</strain>
    </source>
</reference>
<dbReference type="EMBL" id="BAAAJE010000009">
    <property type="protein sequence ID" value="GAA1142961.1"/>
    <property type="molecule type" value="Genomic_DNA"/>
</dbReference>
<dbReference type="Proteomes" id="UP001499979">
    <property type="component" value="Unassembled WGS sequence"/>
</dbReference>